<dbReference type="InterPro" id="IPR026891">
    <property type="entry name" value="Fn3-like"/>
</dbReference>
<evidence type="ECO:0000313" key="2">
    <source>
        <dbReference type="EMBL" id="MCM2677452.1"/>
    </source>
</evidence>
<dbReference type="Gene3D" id="2.60.40.10">
    <property type="entry name" value="Immunoglobulins"/>
    <property type="match status" value="1"/>
</dbReference>
<evidence type="ECO:0000259" key="1">
    <source>
        <dbReference type="Pfam" id="PF14310"/>
    </source>
</evidence>
<dbReference type="Pfam" id="PF14310">
    <property type="entry name" value="Fn3-like"/>
    <property type="match status" value="1"/>
</dbReference>
<dbReference type="Proteomes" id="UP001203665">
    <property type="component" value="Unassembled WGS sequence"/>
</dbReference>
<protein>
    <submittedName>
        <fullName evidence="2">Fibronectin type III-like domain-contianing protein</fullName>
    </submittedName>
</protein>
<dbReference type="RefSeq" id="WP_251611249.1">
    <property type="nucleotide sequence ID" value="NZ_JAMQJY010000004.1"/>
</dbReference>
<dbReference type="EMBL" id="JAMQJY010000004">
    <property type="protein sequence ID" value="MCM2677452.1"/>
    <property type="molecule type" value="Genomic_DNA"/>
</dbReference>
<gene>
    <name evidence="2" type="ORF">NDM98_19730</name>
</gene>
<dbReference type="InterPro" id="IPR013783">
    <property type="entry name" value="Ig-like_fold"/>
</dbReference>
<organism evidence="2 3">
    <name type="scientific">Alkalicoccobacillus plakortidis</name>
    <dbReference type="NCBI Taxonomy" id="444060"/>
    <lineage>
        <taxon>Bacteria</taxon>
        <taxon>Bacillati</taxon>
        <taxon>Bacillota</taxon>
        <taxon>Bacilli</taxon>
        <taxon>Bacillales</taxon>
        <taxon>Bacillaceae</taxon>
        <taxon>Alkalicoccobacillus</taxon>
    </lineage>
</organism>
<name>A0ABT0XNQ5_9BACI</name>
<comment type="caution">
    <text evidence="2">The sequence shown here is derived from an EMBL/GenBank/DDBJ whole genome shotgun (WGS) entry which is preliminary data.</text>
</comment>
<accession>A0ABT0XNQ5</accession>
<keyword evidence="3" id="KW-1185">Reference proteome</keyword>
<reference evidence="2" key="1">
    <citation type="submission" date="2022-06" db="EMBL/GenBank/DDBJ databases">
        <title>Alkalicoccobacillus porphyridii sp. nov., isolated from a marine red alga, Porphyridium purpureum and reclassification of Shouchella plakortidis and Shouchella gibsonii as Alkalicoccobacillus plakortidis comb. nov. and Alkalicoccobacillus gibsonii comb. nov.</title>
        <authorList>
            <person name="Kim K.H."/>
            <person name="Lee J.K."/>
            <person name="Han D.M."/>
            <person name="Baek J.H."/>
            <person name="Jeon C.O."/>
        </authorList>
    </citation>
    <scope>NUCLEOTIDE SEQUENCE</scope>
    <source>
        <strain evidence="2">DSM 19153</strain>
    </source>
</reference>
<evidence type="ECO:0000313" key="3">
    <source>
        <dbReference type="Proteomes" id="UP001203665"/>
    </source>
</evidence>
<sequence length="70" mass="8025">MDESKEVSFTINMKQLAFHDINMEQVVEPGKMEVYVGASSEDIRLVDTFNIIGEKTKIDRKVFSSEVTIR</sequence>
<proteinExistence type="predicted"/>
<feature type="domain" description="Fibronectin type III-like" evidence="1">
    <location>
        <begin position="3"/>
        <end position="40"/>
    </location>
</feature>